<evidence type="ECO:0000313" key="2">
    <source>
        <dbReference type="Proteomes" id="UP000232722"/>
    </source>
</evidence>
<proteinExistence type="predicted"/>
<reference evidence="1 2" key="2">
    <citation type="submission" date="2017-09" db="EMBL/GenBank/DDBJ databases">
        <title>Extensive intraspecific genome diversity in a model arbuscular mycorrhizal fungus.</title>
        <authorList>
            <person name="Chen E.C."/>
            <person name="Morin E."/>
            <person name="Beaudet D."/>
            <person name="Noel J."/>
            <person name="Ndikumana S."/>
            <person name="Charron P."/>
            <person name="St-Onge C."/>
            <person name="Giorgi J."/>
            <person name="Grigoriev I.V."/>
            <person name="Roux C."/>
            <person name="Martin F.M."/>
            <person name="Corradi N."/>
        </authorList>
    </citation>
    <scope>NUCLEOTIDE SEQUENCE [LARGE SCALE GENOMIC DNA]</scope>
    <source>
        <strain evidence="1 2">A5</strain>
    </source>
</reference>
<evidence type="ECO:0000313" key="1">
    <source>
        <dbReference type="EMBL" id="PKB92204.1"/>
    </source>
</evidence>
<comment type="caution">
    <text evidence="1">The sequence shown here is derived from an EMBL/GenBank/DDBJ whole genome shotgun (WGS) entry which is preliminary data.</text>
</comment>
<accession>A0A2N0NCA1</accession>
<dbReference type="EMBL" id="LLXJ01011931">
    <property type="protein sequence ID" value="PKB92204.1"/>
    <property type="molecule type" value="Genomic_DNA"/>
</dbReference>
<reference evidence="1 2" key="1">
    <citation type="submission" date="2016-04" db="EMBL/GenBank/DDBJ databases">
        <title>Genome analyses suggest a sexual origin of heterokaryosis in a supposedly ancient asexual fungus.</title>
        <authorList>
            <person name="Ropars J."/>
            <person name="Sedzielewska K."/>
            <person name="Noel J."/>
            <person name="Charron P."/>
            <person name="Farinelli L."/>
            <person name="Marton T."/>
            <person name="Kruger M."/>
            <person name="Pelin A."/>
            <person name="Brachmann A."/>
            <person name="Corradi N."/>
        </authorList>
    </citation>
    <scope>NUCLEOTIDE SEQUENCE [LARGE SCALE GENOMIC DNA]</scope>
    <source>
        <strain evidence="1 2">A5</strain>
    </source>
</reference>
<sequence length="68" mass="7780">MTTKSTYELASQKLPEIPLLQWKTFLNEALIASNYSNEYFILFHADNVEKLESLNDTEVVTTGEVNPE</sequence>
<dbReference type="Proteomes" id="UP000232722">
    <property type="component" value="Unassembled WGS sequence"/>
</dbReference>
<organism evidence="1 2">
    <name type="scientific">Rhizophagus irregularis</name>
    <dbReference type="NCBI Taxonomy" id="588596"/>
    <lineage>
        <taxon>Eukaryota</taxon>
        <taxon>Fungi</taxon>
        <taxon>Fungi incertae sedis</taxon>
        <taxon>Mucoromycota</taxon>
        <taxon>Glomeromycotina</taxon>
        <taxon>Glomeromycetes</taxon>
        <taxon>Glomerales</taxon>
        <taxon>Glomeraceae</taxon>
        <taxon>Rhizophagus</taxon>
    </lineage>
</organism>
<gene>
    <name evidence="1" type="ORF">RhiirA5_445605</name>
</gene>
<protein>
    <submittedName>
        <fullName evidence="1">Uncharacterized protein</fullName>
    </submittedName>
</protein>
<dbReference type="AlphaFoldDB" id="A0A2N0NCA1"/>
<name>A0A2N0NCA1_9GLOM</name>